<evidence type="ECO:0000313" key="1">
    <source>
        <dbReference type="EMBL" id="KAI8530407.1"/>
    </source>
</evidence>
<gene>
    <name evidence="1" type="ORF">RHMOL_Rhmol11G0055900</name>
</gene>
<name>A0ACC0LPB1_RHOML</name>
<dbReference type="Proteomes" id="UP001062846">
    <property type="component" value="Chromosome 11"/>
</dbReference>
<organism evidence="1 2">
    <name type="scientific">Rhododendron molle</name>
    <name type="common">Chinese azalea</name>
    <name type="synonym">Azalea mollis</name>
    <dbReference type="NCBI Taxonomy" id="49168"/>
    <lineage>
        <taxon>Eukaryota</taxon>
        <taxon>Viridiplantae</taxon>
        <taxon>Streptophyta</taxon>
        <taxon>Embryophyta</taxon>
        <taxon>Tracheophyta</taxon>
        <taxon>Spermatophyta</taxon>
        <taxon>Magnoliopsida</taxon>
        <taxon>eudicotyledons</taxon>
        <taxon>Gunneridae</taxon>
        <taxon>Pentapetalae</taxon>
        <taxon>asterids</taxon>
        <taxon>Ericales</taxon>
        <taxon>Ericaceae</taxon>
        <taxon>Ericoideae</taxon>
        <taxon>Rhodoreae</taxon>
        <taxon>Rhododendron</taxon>
    </lineage>
</organism>
<evidence type="ECO:0000313" key="2">
    <source>
        <dbReference type="Proteomes" id="UP001062846"/>
    </source>
</evidence>
<keyword evidence="2" id="KW-1185">Reference proteome</keyword>
<sequence length="253" mass="28022">MDIPTDFWDFDDSTTSWWDIANVTRSGRVFQPPNLQAGSSSNPPVQRLDVPAASRNAPVIPSGVPVENVIQKQLERIPATVSVWGLIAPSKEHRESLSLALSRLTVPTDITPEAMVALVLPLLSKHSVTFKGLWIPTMLIDNGSAMLRVAYRLGIAKKDFQPSNQAVKAYDSTRRVVEGTIILKLDAEGFEMDVEVSWAWWTSSLPSTHHGQRCHGCIGLTLWRYFDLVIESHVGPSNLNFNDLGTRSAHQRG</sequence>
<comment type="caution">
    <text evidence="1">The sequence shown here is derived from an EMBL/GenBank/DDBJ whole genome shotgun (WGS) entry which is preliminary data.</text>
</comment>
<protein>
    <submittedName>
        <fullName evidence="1">Uncharacterized protein</fullName>
    </submittedName>
</protein>
<accession>A0ACC0LPB1</accession>
<reference evidence="1" key="1">
    <citation type="submission" date="2022-02" db="EMBL/GenBank/DDBJ databases">
        <title>Plant Genome Project.</title>
        <authorList>
            <person name="Zhang R.-G."/>
        </authorList>
    </citation>
    <scope>NUCLEOTIDE SEQUENCE</scope>
    <source>
        <strain evidence="1">AT1</strain>
    </source>
</reference>
<dbReference type="EMBL" id="CM046398">
    <property type="protein sequence ID" value="KAI8530407.1"/>
    <property type="molecule type" value="Genomic_DNA"/>
</dbReference>
<proteinExistence type="predicted"/>